<dbReference type="SMART" id="SM00256">
    <property type="entry name" value="FBOX"/>
    <property type="match status" value="1"/>
</dbReference>
<dbReference type="PANTHER" id="PTHR20933:SF4">
    <property type="entry name" value="F-BOX INVOLVED IN POLYQ PATHOGENESIS, ISOFORM A"/>
    <property type="match status" value="1"/>
</dbReference>
<dbReference type="Proteomes" id="UP001353858">
    <property type="component" value="Unassembled WGS sequence"/>
</dbReference>
<dbReference type="InterPro" id="IPR001810">
    <property type="entry name" value="F-box_dom"/>
</dbReference>
<feature type="domain" description="F-box" evidence="1">
    <location>
        <begin position="97"/>
        <end position="143"/>
    </location>
</feature>
<accession>A0AAN7SBM0</accession>
<dbReference type="GO" id="GO:0031398">
    <property type="term" value="P:positive regulation of protein ubiquitination"/>
    <property type="evidence" value="ECO:0007669"/>
    <property type="project" value="TreeGrafter"/>
</dbReference>
<reference evidence="3" key="1">
    <citation type="submission" date="2023-01" db="EMBL/GenBank/DDBJ databases">
        <title>Key to firefly adult light organ development and bioluminescence: homeobox transcription factors regulate luciferase expression and transportation to peroxisome.</title>
        <authorList>
            <person name="Fu X."/>
        </authorList>
    </citation>
    <scope>NUCLEOTIDE SEQUENCE [LARGE SCALE GENOMIC DNA]</scope>
</reference>
<dbReference type="InterPro" id="IPR036047">
    <property type="entry name" value="F-box-like_dom_sf"/>
</dbReference>
<keyword evidence="3" id="KW-1185">Reference proteome</keyword>
<dbReference type="InterPro" id="IPR032675">
    <property type="entry name" value="LRR_dom_sf"/>
</dbReference>
<organism evidence="2 3">
    <name type="scientific">Aquatica leii</name>
    <dbReference type="NCBI Taxonomy" id="1421715"/>
    <lineage>
        <taxon>Eukaryota</taxon>
        <taxon>Metazoa</taxon>
        <taxon>Ecdysozoa</taxon>
        <taxon>Arthropoda</taxon>
        <taxon>Hexapoda</taxon>
        <taxon>Insecta</taxon>
        <taxon>Pterygota</taxon>
        <taxon>Neoptera</taxon>
        <taxon>Endopterygota</taxon>
        <taxon>Coleoptera</taxon>
        <taxon>Polyphaga</taxon>
        <taxon>Elateriformia</taxon>
        <taxon>Elateroidea</taxon>
        <taxon>Lampyridae</taxon>
        <taxon>Luciolinae</taxon>
        <taxon>Aquatica</taxon>
    </lineage>
</organism>
<proteinExistence type="predicted"/>
<evidence type="ECO:0000259" key="1">
    <source>
        <dbReference type="PROSITE" id="PS50181"/>
    </source>
</evidence>
<dbReference type="PANTHER" id="PTHR20933">
    <property type="entry name" value="F-BOX ONLY PROTEIN 33"/>
    <property type="match status" value="1"/>
</dbReference>
<dbReference type="SUPFAM" id="SSF52047">
    <property type="entry name" value="RNI-like"/>
    <property type="match status" value="1"/>
</dbReference>
<gene>
    <name evidence="2" type="ORF">RN001_014428</name>
</gene>
<dbReference type="SUPFAM" id="SSF81383">
    <property type="entry name" value="F-box domain"/>
    <property type="match status" value="1"/>
</dbReference>
<comment type="caution">
    <text evidence="2">The sequence shown here is derived from an EMBL/GenBank/DDBJ whole genome shotgun (WGS) entry which is preliminary data.</text>
</comment>
<evidence type="ECO:0000313" key="3">
    <source>
        <dbReference type="Proteomes" id="UP001353858"/>
    </source>
</evidence>
<dbReference type="EMBL" id="JARPUR010000007">
    <property type="protein sequence ID" value="KAK4872399.1"/>
    <property type="molecule type" value="Genomic_DNA"/>
</dbReference>
<protein>
    <recommendedName>
        <fullName evidence="1">F-box domain-containing protein</fullName>
    </recommendedName>
</protein>
<dbReference type="Pfam" id="PF12937">
    <property type="entry name" value="F-box-like"/>
    <property type="match status" value="1"/>
</dbReference>
<dbReference type="Gene3D" id="3.80.10.10">
    <property type="entry name" value="Ribonuclease Inhibitor"/>
    <property type="match status" value="1"/>
</dbReference>
<dbReference type="AlphaFoldDB" id="A0AAN7SBM0"/>
<dbReference type="Gene3D" id="1.20.1280.50">
    <property type="match status" value="1"/>
</dbReference>
<dbReference type="PROSITE" id="PS50181">
    <property type="entry name" value="FBOX"/>
    <property type="match status" value="1"/>
</dbReference>
<evidence type="ECO:0000313" key="2">
    <source>
        <dbReference type="EMBL" id="KAK4872399.1"/>
    </source>
</evidence>
<sequence length="368" mass="43651">MISINFPELKDVNEEIEVLEKEWKTTVNQKPTTRKIKIIKIKYEKEIDIWKKLETLKEKTKENREITLHKIKNRNKQIQKSGRKLSKLRSILSSNNMTSFNDLPAEIITEIFLYLPRKDRLICSKVCRLWNGAVNSPYLWRSMVIYLDSDLTEPSTTLVTRAYHEYFKAMEFCWSNPRLPARWMQHDLKEFSKRACQYIMILQNSYIQLHSIKIVDWYEVPYLKKIIYHLCKFIKSQLHLVRVSFFNTNFYKPECVKLLSACLTTVNTIHYLDISNCHHPNPVFYNPVPMKPCFDYLHCLQTLKVDYTAFSSGLMDALLIHKNTSLKYIDLIVRENDYLQSLISGEAWERLHTQCPNLKVAIHISITF</sequence>
<name>A0AAN7SBM0_9COLE</name>